<keyword evidence="3 4" id="KW-0443">Lipid metabolism</keyword>
<dbReference type="InParanoid" id="A0A0M8K7B0"/>
<proteinExistence type="predicted"/>
<feature type="domain" description="PNPLA" evidence="5">
    <location>
        <begin position="13"/>
        <end position="172"/>
    </location>
</feature>
<dbReference type="PROSITE" id="PS51635">
    <property type="entry name" value="PNPLA"/>
    <property type="match status" value="1"/>
</dbReference>
<name>A0A0M8K7B0_9CHLR</name>
<evidence type="ECO:0000256" key="2">
    <source>
        <dbReference type="ARBA" id="ARBA00022963"/>
    </source>
</evidence>
<sequence length="264" mass="28200">MPLFPRKSKRIGLALSGGAVRGAAHIGVLQVLEREGIIPDVIAGTSAGAIVGAGYAAGVSTATMSAVFRTLRWPRLARFSLRTGLSLFDTEPMEAFIREQIGVQTFDELQRPFAAVACDILTGERVVLREGSVARAVRASAALPGLFPPVEMNGRLLVDGGVVDNLPVDVVREMGADYVIAVDLIPPPVSQPQPSNPFEMLLMAANLLVRQNHPDPQSVDCYIQPALGGYAPWDFSHGPEMEALGRAAAEAVIVKIKRDLGLER</sequence>
<dbReference type="Gene3D" id="3.40.1090.10">
    <property type="entry name" value="Cytosolic phospholipase A2 catalytic domain"/>
    <property type="match status" value="2"/>
</dbReference>
<comment type="caution">
    <text evidence="4">Lacks conserved residue(s) required for the propagation of feature annotation.</text>
</comment>
<dbReference type="GO" id="GO:0016042">
    <property type="term" value="P:lipid catabolic process"/>
    <property type="evidence" value="ECO:0007669"/>
    <property type="project" value="UniProtKB-UniRule"/>
</dbReference>
<gene>
    <name evidence="6" type="ORF">ARMA_1668</name>
    <name evidence="7" type="ORF">SE16_05080</name>
</gene>
<comment type="caution">
    <text evidence="6">The sequence shown here is derived from an EMBL/GenBank/DDBJ whole genome shotgun (WGS) entry which is preliminary data.</text>
</comment>
<dbReference type="PATRIC" id="fig|872965.6.peg.1037"/>
<dbReference type="Proteomes" id="UP000037784">
    <property type="component" value="Unassembled WGS sequence"/>
</dbReference>
<dbReference type="EMBL" id="LGKN01000004">
    <property type="protein sequence ID" value="KPL88230.1"/>
    <property type="molecule type" value="Genomic_DNA"/>
</dbReference>
<evidence type="ECO:0000256" key="3">
    <source>
        <dbReference type="ARBA" id="ARBA00023098"/>
    </source>
</evidence>
<keyword evidence="2 4" id="KW-0442">Lipid degradation</keyword>
<evidence type="ECO:0000313" key="6">
    <source>
        <dbReference type="EMBL" id="GAP63245.1"/>
    </source>
</evidence>
<reference evidence="7 9" key="2">
    <citation type="submission" date="2015-07" db="EMBL/GenBank/DDBJ databases">
        <title>Whole genome sequence of Ardenticatena maritima DSM 23922.</title>
        <authorList>
            <person name="Hemp J."/>
            <person name="Ward L.M."/>
            <person name="Pace L.A."/>
            <person name="Fischer W.W."/>
        </authorList>
    </citation>
    <scope>NUCLEOTIDE SEQUENCE [LARGE SCALE GENOMIC DNA]</scope>
    <source>
        <strain evidence="7 9">110S</strain>
    </source>
</reference>
<keyword evidence="1 4" id="KW-0378">Hydrolase</keyword>
<feature type="active site" description="Nucleophile" evidence="4">
    <location>
        <position position="46"/>
    </location>
</feature>
<feature type="short sequence motif" description="GXSXG" evidence="4">
    <location>
        <begin position="44"/>
        <end position="48"/>
    </location>
</feature>
<dbReference type="SUPFAM" id="SSF52151">
    <property type="entry name" value="FabD/lysophospholipase-like"/>
    <property type="match status" value="1"/>
</dbReference>
<dbReference type="STRING" id="872965.SE16_05080"/>
<dbReference type="PANTHER" id="PTHR14226">
    <property type="entry name" value="NEUROPATHY TARGET ESTERASE/SWISS CHEESE D.MELANOGASTER"/>
    <property type="match status" value="1"/>
</dbReference>
<evidence type="ECO:0000259" key="5">
    <source>
        <dbReference type="PROSITE" id="PS51635"/>
    </source>
</evidence>
<evidence type="ECO:0000256" key="4">
    <source>
        <dbReference type="PROSITE-ProRule" id="PRU01161"/>
    </source>
</evidence>
<dbReference type="CDD" id="cd07205">
    <property type="entry name" value="Pat_PNPLA6_PNPLA7_NTE1_like"/>
    <property type="match status" value="1"/>
</dbReference>
<dbReference type="RefSeq" id="WP_054493109.1">
    <property type="nucleotide sequence ID" value="NZ_BBZA01000128.1"/>
</dbReference>
<dbReference type="InterPro" id="IPR050301">
    <property type="entry name" value="NTE"/>
</dbReference>
<dbReference type="Proteomes" id="UP000050502">
    <property type="component" value="Unassembled WGS sequence"/>
</dbReference>
<reference evidence="8" key="3">
    <citation type="submission" date="2015-08" db="EMBL/GenBank/DDBJ databases">
        <title>Draft Genome Sequence of a Heterotrophic Facultative Anaerobic Bacterium Ardenticatena maritima Strain 110S.</title>
        <authorList>
            <person name="Kawaichi S."/>
            <person name="Yoshida T."/>
            <person name="Sako Y."/>
            <person name="Nakamura R."/>
        </authorList>
    </citation>
    <scope>NUCLEOTIDE SEQUENCE [LARGE SCALE GENOMIC DNA]</scope>
    <source>
        <strain evidence="8">110S</strain>
    </source>
</reference>
<dbReference type="PANTHER" id="PTHR14226:SF76">
    <property type="entry name" value="NTE FAMILY PROTEIN RSSA"/>
    <property type="match status" value="1"/>
</dbReference>
<dbReference type="InterPro" id="IPR016035">
    <property type="entry name" value="Acyl_Trfase/lysoPLipase"/>
</dbReference>
<reference evidence="6 8" key="1">
    <citation type="journal article" date="2015" name="Genome Announc.">
        <title>Draft Genome Sequence of a Heterotrophic Facultative Anaerobic Thermophilic Bacterium, Ardenticatena maritima Strain 110ST.</title>
        <authorList>
            <person name="Kawaichi S."/>
            <person name="Yoshida T."/>
            <person name="Sako Y."/>
            <person name="Nakamura R."/>
        </authorList>
    </citation>
    <scope>NUCLEOTIDE SEQUENCE [LARGE SCALE GENOMIC DNA]</scope>
    <source>
        <strain evidence="6 8">110S</strain>
    </source>
</reference>
<dbReference type="AlphaFoldDB" id="A0A0M8K7B0"/>
<organism evidence="6 8">
    <name type="scientific">Ardenticatena maritima</name>
    <dbReference type="NCBI Taxonomy" id="872965"/>
    <lineage>
        <taxon>Bacteria</taxon>
        <taxon>Bacillati</taxon>
        <taxon>Chloroflexota</taxon>
        <taxon>Ardenticatenia</taxon>
        <taxon>Ardenticatenales</taxon>
        <taxon>Ardenticatenaceae</taxon>
        <taxon>Ardenticatena</taxon>
    </lineage>
</organism>
<dbReference type="Pfam" id="PF01734">
    <property type="entry name" value="Patatin"/>
    <property type="match status" value="1"/>
</dbReference>
<evidence type="ECO:0000313" key="9">
    <source>
        <dbReference type="Proteomes" id="UP000050502"/>
    </source>
</evidence>
<protein>
    <submittedName>
        <fullName evidence="6">NTE family protein</fullName>
    </submittedName>
</protein>
<accession>A0A0M8K7B0</accession>
<evidence type="ECO:0000256" key="1">
    <source>
        <dbReference type="ARBA" id="ARBA00022801"/>
    </source>
</evidence>
<dbReference type="OrthoDB" id="9770965at2"/>
<dbReference type="InterPro" id="IPR002641">
    <property type="entry name" value="PNPLA_dom"/>
</dbReference>
<feature type="short sequence motif" description="DGA/G" evidence="4">
    <location>
        <begin position="159"/>
        <end position="161"/>
    </location>
</feature>
<keyword evidence="8" id="KW-1185">Reference proteome</keyword>
<dbReference type="EMBL" id="BBZA01000128">
    <property type="protein sequence ID" value="GAP63245.1"/>
    <property type="molecule type" value="Genomic_DNA"/>
</dbReference>
<dbReference type="GO" id="GO:0016787">
    <property type="term" value="F:hydrolase activity"/>
    <property type="evidence" value="ECO:0007669"/>
    <property type="project" value="UniProtKB-UniRule"/>
</dbReference>
<evidence type="ECO:0000313" key="8">
    <source>
        <dbReference type="Proteomes" id="UP000037784"/>
    </source>
</evidence>
<evidence type="ECO:0000313" key="7">
    <source>
        <dbReference type="EMBL" id="KPL88230.1"/>
    </source>
</evidence>
<feature type="active site" description="Proton acceptor" evidence="4">
    <location>
        <position position="159"/>
    </location>
</feature>